<dbReference type="KEGG" id="asha:G8E00_07665"/>
<dbReference type="PANTHER" id="PTHR43646">
    <property type="entry name" value="GLYCOSYLTRANSFERASE"/>
    <property type="match status" value="1"/>
</dbReference>
<keyword evidence="4 7" id="KW-0808">Transferase</keyword>
<dbReference type="RefSeq" id="WP_166012370.1">
    <property type="nucleotide sequence ID" value="NZ_CP049801.1"/>
</dbReference>
<protein>
    <submittedName>
        <fullName evidence="7">Glycosyltransferase</fullName>
    </submittedName>
</protein>
<dbReference type="Gene3D" id="3.90.550.10">
    <property type="entry name" value="Spore Coat Polysaccharide Biosynthesis Protein SpsA, Chain A"/>
    <property type="match status" value="1"/>
</dbReference>
<dbReference type="InterPro" id="IPR001173">
    <property type="entry name" value="Glyco_trans_2-like"/>
</dbReference>
<dbReference type="SUPFAM" id="SSF53448">
    <property type="entry name" value="Nucleotide-diphospho-sugar transferases"/>
    <property type="match status" value="1"/>
</dbReference>
<organism evidence="7 8">
    <name type="scientific">Acinetobacter shaoyimingii</name>
    <dbReference type="NCBI Taxonomy" id="2715164"/>
    <lineage>
        <taxon>Bacteria</taxon>
        <taxon>Pseudomonadati</taxon>
        <taxon>Pseudomonadota</taxon>
        <taxon>Gammaproteobacteria</taxon>
        <taxon>Moraxellales</taxon>
        <taxon>Moraxellaceae</taxon>
        <taxon>Acinetobacter</taxon>
    </lineage>
</organism>
<keyword evidence="3" id="KW-0328">Glycosyltransferase</keyword>
<evidence type="ECO:0000256" key="2">
    <source>
        <dbReference type="ARBA" id="ARBA00022475"/>
    </source>
</evidence>
<sequence>MIGIVIPACNEEAHLKACLNAIQKAIDFVKNQNIHIQTLVVLDSCQDQSKQITQQMNIPFIECQVQNVGIARDLGVRALIEQGAQWIACTDADSCVYENWLLEQIKLQPIDAICGVVQISDWGRLSPETQMHYLEHYQDRMGHHHIHGANLSFSAEAYLKVGGFEAIQCHEDIRLVQRLKAFDLKIIWSNQVRVNTSSRLNARAPEGFSQFLIDLENKNIMTSKQES</sequence>
<name>A0A6G8RVB5_9GAMM</name>
<comment type="subcellular location">
    <subcellularLocation>
        <location evidence="1">Cell membrane</location>
    </subcellularLocation>
</comment>
<accession>A0A6G8RVB5</accession>
<dbReference type="GO" id="GO:0005886">
    <property type="term" value="C:plasma membrane"/>
    <property type="evidence" value="ECO:0007669"/>
    <property type="project" value="UniProtKB-SubCell"/>
</dbReference>
<feature type="domain" description="Glycosyltransferase 2-like" evidence="6">
    <location>
        <begin position="4"/>
        <end position="132"/>
    </location>
</feature>
<proteinExistence type="predicted"/>
<dbReference type="GO" id="GO:0016757">
    <property type="term" value="F:glycosyltransferase activity"/>
    <property type="evidence" value="ECO:0007669"/>
    <property type="project" value="UniProtKB-KW"/>
</dbReference>
<reference evidence="7 8" key="1">
    <citation type="submission" date="2020-03" db="EMBL/GenBank/DDBJ databases">
        <authorList>
            <person name="Zhu W."/>
        </authorList>
    </citation>
    <scope>NUCLEOTIDE SEQUENCE [LARGE SCALE GENOMIC DNA]</scope>
    <source>
        <strain evidence="7 8">323-1</strain>
    </source>
</reference>
<evidence type="ECO:0000256" key="1">
    <source>
        <dbReference type="ARBA" id="ARBA00004236"/>
    </source>
</evidence>
<keyword evidence="5" id="KW-0472">Membrane</keyword>
<evidence type="ECO:0000256" key="3">
    <source>
        <dbReference type="ARBA" id="ARBA00022676"/>
    </source>
</evidence>
<keyword evidence="8" id="KW-1185">Reference proteome</keyword>
<evidence type="ECO:0000256" key="5">
    <source>
        <dbReference type="ARBA" id="ARBA00023136"/>
    </source>
</evidence>
<gene>
    <name evidence="7" type="ORF">G8E00_07665</name>
</gene>
<dbReference type="Proteomes" id="UP000502297">
    <property type="component" value="Chromosome"/>
</dbReference>
<evidence type="ECO:0000256" key="4">
    <source>
        <dbReference type="ARBA" id="ARBA00022679"/>
    </source>
</evidence>
<evidence type="ECO:0000313" key="7">
    <source>
        <dbReference type="EMBL" id="QIO05835.1"/>
    </source>
</evidence>
<dbReference type="PANTHER" id="PTHR43646:SF2">
    <property type="entry name" value="GLYCOSYLTRANSFERASE 2-LIKE DOMAIN-CONTAINING PROTEIN"/>
    <property type="match status" value="1"/>
</dbReference>
<dbReference type="EMBL" id="CP049801">
    <property type="protein sequence ID" value="QIO05835.1"/>
    <property type="molecule type" value="Genomic_DNA"/>
</dbReference>
<dbReference type="Pfam" id="PF00535">
    <property type="entry name" value="Glycos_transf_2"/>
    <property type="match status" value="1"/>
</dbReference>
<evidence type="ECO:0000313" key="8">
    <source>
        <dbReference type="Proteomes" id="UP000502297"/>
    </source>
</evidence>
<evidence type="ECO:0000259" key="6">
    <source>
        <dbReference type="Pfam" id="PF00535"/>
    </source>
</evidence>
<dbReference type="AlphaFoldDB" id="A0A6G8RVB5"/>
<keyword evidence="2" id="KW-1003">Cell membrane</keyword>
<dbReference type="InterPro" id="IPR029044">
    <property type="entry name" value="Nucleotide-diphossugar_trans"/>
</dbReference>